<evidence type="ECO:0000313" key="11">
    <source>
        <dbReference type="Proteomes" id="UP001159641"/>
    </source>
</evidence>
<dbReference type="GO" id="GO:0003720">
    <property type="term" value="F:telomerase activity"/>
    <property type="evidence" value="ECO:0007669"/>
    <property type="project" value="InterPro"/>
</dbReference>
<keyword evidence="7" id="KW-0779">Telomere</keyword>
<feature type="region of interest" description="Disordered" evidence="8">
    <location>
        <begin position="222"/>
        <end position="355"/>
    </location>
</feature>
<comment type="domain">
    <text evidence="7">The RNA-interacting domain 1 (RD1)/N-terminal extension (NTE) is required for interaction with the pseudoknot-template domain of each of TERC dimers. It contains anchor sites that bind primer nucleotides upstream of the RNA-DNA hybrid and is thus an essential determinant of repeat addition processivity.</text>
</comment>
<gene>
    <name evidence="10" type="ORF">J1605_020797</name>
</gene>
<dbReference type="Pfam" id="PF12009">
    <property type="entry name" value="Telomerase_RBD"/>
    <property type="match status" value="1"/>
</dbReference>
<feature type="compositionally biased region" description="Low complexity" evidence="8">
    <location>
        <begin position="222"/>
        <end position="238"/>
    </location>
</feature>
<dbReference type="GO" id="GO:0046872">
    <property type="term" value="F:metal ion binding"/>
    <property type="evidence" value="ECO:0007669"/>
    <property type="project" value="UniProtKB-KW"/>
</dbReference>
<comment type="subcellular location">
    <subcellularLocation>
        <location evidence="7">Nucleus</location>
        <location evidence="7">Nucleolus</location>
    </subcellularLocation>
    <subcellularLocation>
        <location evidence="7">Nucleus</location>
        <location evidence="7">Nucleoplasm</location>
    </subcellularLocation>
    <subcellularLocation>
        <location evidence="7">Nucleus</location>
    </subcellularLocation>
    <subcellularLocation>
        <location evidence="7">Chromosome</location>
        <location evidence="7">Telomere</location>
    </subcellularLocation>
    <subcellularLocation>
        <location evidence="7">Cytoplasm</location>
    </subcellularLocation>
    <subcellularLocation>
        <location evidence="7">Nucleus</location>
        <location evidence="7">PML body</location>
    </subcellularLocation>
    <text evidence="7">Shuttling between nuclear and cytoplasm depends on cell cycle, phosphorylation states, transformation and DNA damage. Diffuse localization in the nucleoplasm. Enriched in nucleoli of certain cell types. Translocated to the cytoplasm via nuclear pores in a CRM1/RAN-dependent manner involving oxidative stress-mediated phosphorylation at Tyr. Dephosphorylation at this site by SHP2 retains TERT in the nucleus. Translocated to the nucleus by phosphorylation by AKT.</text>
</comment>
<comment type="caution">
    <text evidence="10">The sequence shown here is derived from an EMBL/GenBank/DDBJ whole genome shotgun (WGS) entry which is preliminary data.</text>
</comment>
<dbReference type="GO" id="GO:0007004">
    <property type="term" value="P:telomere maintenance via telomerase"/>
    <property type="evidence" value="ECO:0007669"/>
    <property type="project" value="TreeGrafter"/>
</dbReference>
<keyword evidence="7" id="KW-0158">Chromosome</keyword>
<dbReference type="GO" id="GO:0005730">
    <property type="term" value="C:nucleolus"/>
    <property type="evidence" value="ECO:0007669"/>
    <property type="project" value="UniProtKB-SubCell"/>
</dbReference>
<keyword evidence="11" id="KW-1185">Reference proteome</keyword>
<evidence type="ECO:0000256" key="4">
    <source>
        <dbReference type="ARBA" id="ARBA00022842"/>
    </source>
</evidence>
<dbReference type="InterPro" id="IPR021891">
    <property type="entry name" value="Telomerase_RBD"/>
</dbReference>
<reference evidence="10 11" key="1">
    <citation type="submission" date="2022-11" db="EMBL/GenBank/DDBJ databases">
        <title>Whole genome sequence of Eschrichtius robustus ER-17-0199.</title>
        <authorList>
            <person name="Bruniche-Olsen A."/>
            <person name="Black A.N."/>
            <person name="Fields C.J."/>
            <person name="Walden K."/>
            <person name="Dewoody J.A."/>
        </authorList>
    </citation>
    <scope>NUCLEOTIDE SEQUENCE [LARGE SCALE GENOMIC DNA]</scope>
    <source>
        <strain evidence="10">ER-17-0199</strain>
        <tissue evidence="10">Blubber</tissue>
    </source>
</reference>
<evidence type="ECO:0000256" key="2">
    <source>
        <dbReference type="ARBA" id="ARBA00022695"/>
    </source>
</evidence>
<dbReference type="GO" id="GO:0000333">
    <property type="term" value="C:telomerase catalytic core complex"/>
    <property type="evidence" value="ECO:0007669"/>
    <property type="project" value="TreeGrafter"/>
</dbReference>
<keyword evidence="5 7" id="KW-0695">RNA-directed DNA polymerase</keyword>
<keyword evidence="1 7" id="KW-0808">Transferase</keyword>
<dbReference type="GO" id="GO:0000781">
    <property type="term" value="C:chromosome, telomeric region"/>
    <property type="evidence" value="ECO:0007669"/>
    <property type="project" value="UniProtKB-SubCell"/>
</dbReference>
<comment type="catalytic activity">
    <reaction evidence="6 7">
        <text>DNA(n) + a 2'-deoxyribonucleoside 5'-triphosphate = DNA(n+1) + diphosphate</text>
        <dbReference type="Rhea" id="RHEA:22508"/>
        <dbReference type="Rhea" id="RHEA-COMP:17339"/>
        <dbReference type="Rhea" id="RHEA-COMP:17340"/>
        <dbReference type="ChEBI" id="CHEBI:33019"/>
        <dbReference type="ChEBI" id="CHEBI:61560"/>
        <dbReference type="ChEBI" id="CHEBI:173112"/>
        <dbReference type="EC" id="2.7.7.49"/>
    </reaction>
</comment>
<dbReference type="SMART" id="SM00975">
    <property type="entry name" value="Telomerase_RBD"/>
    <property type="match status" value="1"/>
</dbReference>
<comment type="domain">
    <text evidence="7">The RNA-interacting domain 2 (RD2) is essential for both interaction with the CR4-CR5 domain of TERC and for DNA synthesis.</text>
</comment>
<organism evidence="10 11">
    <name type="scientific">Eschrichtius robustus</name>
    <name type="common">California gray whale</name>
    <name type="synonym">Eschrichtius gibbosus</name>
    <dbReference type="NCBI Taxonomy" id="9764"/>
    <lineage>
        <taxon>Eukaryota</taxon>
        <taxon>Metazoa</taxon>
        <taxon>Chordata</taxon>
        <taxon>Craniata</taxon>
        <taxon>Vertebrata</taxon>
        <taxon>Euteleostomi</taxon>
        <taxon>Mammalia</taxon>
        <taxon>Eutheria</taxon>
        <taxon>Laurasiatheria</taxon>
        <taxon>Artiodactyla</taxon>
        <taxon>Whippomorpha</taxon>
        <taxon>Cetacea</taxon>
        <taxon>Mysticeti</taxon>
        <taxon>Eschrichtiidae</taxon>
        <taxon>Eschrichtius</taxon>
    </lineage>
</organism>
<dbReference type="GO" id="GO:0042162">
    <property type="term" value="F:telomeric DNA binding"/>
    <property type="evidence" value="ECO:0007669"/>
    <property type="project" value="TreeGrafter"/>
</dbReference>
<proteinExistence type="inferred from homology"/>
<evidence type="ECO:0000256" key="5">
    <source>
        <dbReference type="ARBA" id="ARBA00022918"/>
    </source>
</evidence>
<dbReference type="Proteomes" id="UP001159641">
    <property type="component" value="Unassembled WGS sequence"/>
</dbReference>
<dbReference type="EC" id="2.7.7.49" evidence="7"/>
<feature type="region of interest" description="Disordered" evidence="8">
    <location>
        <begin position="451"/>
        <end position="480"/>
    </location>
</feature>
<comment type="function">
    <text evidence="7">Telomerase is a ribonucleoprotein enzyme essential for the replication of chromosome termini in most eukaryotes. Active in progenitor and cancer cells. Inactive, or very low activity, in normal somatic cells. Catalytic component of the teleromerase holoenzyme complex whose main activity is the elongation of telomeres by acting as a reverse transcriptase that adds simple sequence repeats to chromosome ends by copying a template sequence within the RNA component of the enzyme. Catalyzes the RNA-dependent extension of 3'-chromosomal termini with the 6-nucleotide telomeric repeat unit, 5'-TTAGGG-3'. The catalytic cycle involves primer binding, primer extension and release of product once the template boundary has been reached or nascent product translocation followed by further extension. More active on substrates containing 2 or 3 telomeric repeats. Telomerase activity is regulated by a number of factors including telomerase complex-associated proteins, chaperones and polypeptide modifiers. Modulates Wnt signaling. Plays important roles in aging and antiapoptosis.</text>
</comment>
<dbReference type="AlphaFoldDB" id="A0AB34HI82"/>
<evidence type="ECO:0000256" key="7">
    <source>
        <dbReference type="RuleBase" id="RU365061"/>
    </source>
</evidence>
<dbReference type="GO" id="GO:0016605">
    <property type="term" value="C:PML body"/>
    <property type="evidence" value="ECO:0007669"/>
    <property type="project" value="UniProtKB-SubCell"/>
</dbReference>
<name>A0AB34HI82_ESCRO</name>
<sequence length="609" mass="66487">MPRAPRCRAVRALLRDRYRQVLPLATFVRRLGPEDRRLVRRGDPVAFRALVAQCLVCVPWDAQPPPAAPSFRQVGCLRGLRSGPPRWWWRGWGRTYLRPQRLRSPPPQVSCLKELVARVVQRLCERGARNVLAFGFALLDGARGGPPVAFTTSVRSYLPNTVTDTLRGSGAWGLLLRRVGDDVLTHLLARCALYLLVPPSCAYQVCGPPLYDLCTAAAARPTRRAGGTRTGLGLTRQAGNGGDGEAGGSRELPAKGARRRRGGAGGRPPPAKKPRHGLEPERGTEGQAPGAHLGRAPGRSDSDPRVMTPTRAAAEAKSREGNVPRTRRPFPLVGGERGVRSPSWRPSHRQGEPGPRAWAETKQFLYCSGSKERLRRSFLLCSLPPSLGGAQRLVESIFLGSEPRPPGAPRRMRRLPARYWRMRPLFRELLKNHVRCPYGALLRAHCPLPASTSPAGPDDQKSPGVGAGSGESPAAAPEGDAGSRRLVQLLRQHSSPWQVYGLLRACLRRLVPAGLWGSRHNERRFLRNVKKLVSLGKHGKLSPQELTWKMKVQDCAWLRGSPGEDPDLRTSSAAGPSPYLARGAGGFLVAVGWLHLSSLLLSPSPIQFA</sequence>
<accession>A0AB34HI82</accession>
<protein>
    <recommendedName>
        <fullName evidence="7">Telomerase reverse transcriptase</fullName>
        <ecNumber evidence="7">2.7.7.49</ecNumber>
    </recommendedName>
    <alternativeName>
        <fullName evidence="7">Telomerase catalytic subunit</fullName>
    </alternativeName>
</protein>
<keyword evidence="7" id="KW-0539">Nucleus</keyword>
<evidence type="ECO:0000256" key="3">
    <source>
        <dbReference type="ARBA" id="ARBA00022723"/>
    </source>
</evidence>
<keyword evidence="4 7" id="KW-0460">Magnesium</keyword>
<dbReference type="GO" id="GO:0005737">
    <property type="term" value="C:cytoplasm"/>
    <property type="evidence" value="ECO:0007669"/>
    <property type="project" value="UniProtKB-SubCell"/>
</dbReference>
<dbReference type="GO" id="GO:0070034">
    <property type="term" value="F:telomerase RNA binding"/>
    <property type="evidence" value="ECO:0007669"/>
    <property type="project" value="TreeGrafter"/>
</dbReference>
<dbReference type="PANTHER" id="PTHR12066:SF0">
    <property type="entry name" value="TELOMERASE REVERSE TRANSCRIPTASE"/>
    <property type="match status" value="1"/>
</dbReference>
<evidence type="ECO:0000256" key="8">
    <source>
        <dbReference type="SAM" id="MobiDB-lite"/>
    </source>
</evidence>
<evidence type="ECO:0000259" key="9">
    <source>
        <dbReference type="SMART" id="SM00975"/>
    </source>
</evidence>
<dbReference type="PANTHER" id="PTHR12066">
    <property type="entry name" value="TELOMERASE REVERSE TRANSCRIPTASE"/>
    <property type="match status" value="1"/>
</dbReference>
<evidence type="ECO:0000313" key="10">
    <source>
        <dbReference type="EMBL" id="KAJ8791127.1"/>
    </source>
</evidence>
<feature type="domain" description="Telomerase ribonucleoprotein complex - RNA-binding" evidence="9">
    <location>
        <begin position="497"/>
        <end position="602"/>
    </location>
</feature>
<evidence type="ECO:0000256" key="1">
    <source>
        <dbReference type="ARBA" id="ARBA00022679"/>
    </source>
</evidence>
<comment type="similarity">
    <text evidence="7">Belongs to the reverse transcriptase family. Telomerase subfamily.</text>
</comment>
<keyword evidence="3 7" id="KW-0479">Metal-binding</keyword>
<dbReference type="Gene3D" id="1.10.132.70">
    <property type="match status" value="1"/>
</dbReference>
<comment type="domain">
    <text evidence="7">The primer grip sequence in the RT domain is required for telomerase activity and for stable association with short telomeric primers.</text>
</comment>
<feature type="compositionally biased region" description="Low complexity" evidence="8">
    <location>
        <begin position="470"/>
        <end position="479"/>
    </location>
</feature>
<evidence type="ECO:0000256" key="6">
    <source>
        <dbReference type="ARBA" id="ARBA00048173"/>
    </source>
</evidence>
<dbReference type="EMBL" id="JAIQCJ010001309">
    <property type="protein sequence ID" value="KAJ8791127.1"/>
    <property type="molecule type" value="Genomic_DNA"/>
</dbReference>
<keyword evidence="2 7" id="KW-0548">Nucleotidyltransferase</keyword>
<dbReference type="InterPro" id="IPR003545">
    <property type="entry name" value="Telomerase_RT"/>
</dbReference>